<organism evidence="4 5">
    <name type="scientific">Laccaria amethystina LaAM-08-1</name>
    <dbReference type="NCBI Taxonomy" id="1095629"/>
    <lineage>
        <taxon>Eukaryota</taxon>
        <taxon>Fungi</taxon>
        <taxon>Dikarya</taxon>
        <taxon>Basidiomycota</taxon>
        <taxon>Agaricomycotina</taxon>
        <taxon>Agaricomycetes</taxon>
        <taxon>Agaricomycetidae</taxon>
        <taxon>Agaricales</taxon>
        <taxon>Agaricineae</taxon>
        <taxon>Hydnangiaceae</taxon>
        <taxon>Laccaria</taxon>
    </lineage>
</organism>
<evidence type="ECO:0000259" key="3">
    <source>
        <dbReference type="SMART" id="SM00198"/>
    </source>
</evidence>
<dbReference type="EMBL" id="KN838557">
    <property type="protein sequence ID" value="KIK05789.1"/>
    <property type="molecule type" value="Genomic_DNA"/>
</dbReference>
<reference evidence="5" key="2">
    <citation type="submission" date="2015-01" db="EMBL/GenBank/DDBJ databases">
        <title>Evolutionary Origins and Diversification of the Mycorrhizal Mutualists.</title>
        <authorList>
            <consortium name="DOE Joint Genome Institute"/>
            <consortium name="Mycorrhizal Genomics Consortium"/>
            <person name="Kohler A."/>
            <person name="Kuo A."/>
            <person name="Nagy L.G."/>
            <person name="Floudas D."/>
            <person name="Copeland A."/>
            <person name="Barry K.W."/>
            <person name="Cichocki N."/>
            <person name="Veneault-Fourrey C."/>
            <person name="LaButti K."/>
            <person name="Lindquist E.A."/>
            <person name="Lipzen A."/>
            <person name="Lundell T."/>
            <person name="Morin E."/>
            <person name="Murat C."/>
            <person name="Riley R."/>
            <person name="Ohm R."/>
            <person name="Sun H."/>
            <person name="Tunlid A."/>
            <person name="Henrissat B."/>
            <person name="Grigoriev I.V."/>
            <person name="Hibbett D.S."/>
            <person name="Martin F."/>
        </authorList>
    </citation>
    <scope>NUCLEOTIDE SEQUENCE [LARGE SCALE GENOMIC DNA]</scope>
    <source>
        <strain evidence="5">LaAM-08-1</strain>
    </source>
</reference>
<evidence type="ECO:0000256" key="1">
    <source>
        <dbReference type="SAM" id="MobiDB-lite"/>
    </source>
</evidence>
<dbReference type="InterPro" id="IPR001283">
    <property type="entry name" value="CRISP-related"/>
</dbReference>
<protein>
    <recommendedName>
        <fullName evidence="3">SCP domain-containing protein</fullName>
    </recommendedName>
</protein>
<keyword evidence="2" id="KW-0732">Signal</keyword>
<dbReference type="Gene3D" id="3.40.33.10">
    <property type="entry name" value="CAP"/>
    <property type="match status" value="1"/>
</dbReference>
<feature type="compositionally biased region" description="Low complexity" evidence="1">
    <location>
        <begin position="39"/>
        <end position="50"/>
    </location>
</feature>
<accession>A0A0C9XW30</accession>
<name>A0A0C9XW30_9AGAR</name>
<reference evidence="4 5" key="1">
    <citation type="submission" date="2014-04" db="EMBL/GenBank/DDBJ databases">
        <authorList>
            <consortium name="DOE Joint Genome Institute"/>
            <person name="Kuo A."/>
            <person name="Kohler A."/>
            <person name="Nagy L.G."/>
            <person name="Floudas D."/>
            <person name="Copeland A."/>
            <person name="Barry K.W."/>
            <person name="Cichocki N."/>
            <person name="Veneault-Fourrey C."/>
            <person name="LaButti K."/>
            <person name="Lindquist E.A."/>
            <person name="Lipzen A."/>
            <person name="Lundell T."/>
            <person name="Morin E."/>
            <person name="Murat C."/>
            <person name="Sun H."/>
            <person name="Tunlid A."/>
            <person name="Henrissat B."/>
            <person name="Grigoriev I.V."/>
            <person name="Hibbett D.S."/>
            <person name="Martin F."/>
            <person name="Nordberg H.P."/>
            <person name="Cantor M.N."/>
            <person name="Hua S.X."/>
        </authorList>
    </citation>
    <scope>NUCLEOTIDE SEQUENCE [LARGE SCALE GENOMIC DNA]</scope>
    <source>
        <strain evidence="4 5">LaAM-08-1</strain>
    </source>
</reference>
<evidence type="ECO:0000256" key="2">
    <source>
        <dbReference type="SAM" id="SignalP"/>
    </source>
</evidence>
<evidence type="ECO:0000313" key="5">
    <source>
        <dbReference type="Proteomes" id="UP000054477"/>
    </source>
</evidence>
<evidence type="ECO:0000313" key="4">
    <source>
        <dbReference type="EMBL" id="KIK05789.1"/>
    </source>
</evidence>
<dbReference type="OrthoDB" id="337038at2759"/>
<dbReference type="InterPro" id="IPR014044">
    <property type="entry name" value="CAP_dom"/>
</dbReference>
<proteinExistence type="predicted"/>
<feature type="signal peptide" evidence="2">
    <location>
        <begin position="1"/>
        <end position="19"/>
    </location>
</feature>
<dbReference type="AlphaFoldDB" id="A0A0C9XW30"/>
<sequence>MKLSPCIVVSLSLALSSSASHGFLKKRLNAVTNDKTDNPGSSSTPETTSPYAGPTPAAVYQSGTDGFSADVLTQHNDARAKYRADPVTWSDALYPDTQAFANKSKMGAYANISCSTGNDYSENLFVGGPRTTKPYPIMDAVNSWMGEASDFDYNNPKSTDDNGHFINLVFQSETQVACAVGVCAAGTIQPDAESQFVVCRYSGKNDKGFAYVIDTNLNILCLPTDYLPVRTLGSLSINDLLMRCLSLCRTFTLRCAVYINTCSNALLF</sequence>
<dbReference type="Proteomes" id="UP000054477">
    <property type="component" value="Unassembled WGS sequence"/>
</dbReference>
<feature type="chain" id="PRO_5002217086" description="SCP domain-containing protein" evidence="2">
    <location>
        <begin position="20"/>
        <end position="268"/>
    </location>
</feature>
<feature type="domain" description="SCP" evidence="3">
    <location>
        <begin position="66"/>
        <end position="208"/>
    </location>
</feature>
<dbReference type="SMART" id="SM00198">
    <property type="entry name" value="SCP"/>
    <property type="match status" value="1"/>
</dbReference>
<dbReference type="PANTHER" id="PTHR10334">
    <property type="entry name" value="CYSTEINE-RICH SECRETORY PROTEIN-RELATED"/>
    <property type="match status" value="1"/>
</dbReference>
<dbReference type="SUPFAM" id="SSF55797">
    <property type="entry name" value="PR-1-like"/>
    <property type="match status" value="1"/>
</dbReference>
<gene>
    <name evidence="4" type="ORF">K443DRAFT_638590</name>
</gene>
<keyword evidence="5" id="KW-1185">Reference proteome</keyword>
<feature type="region of interest" description="Disordered" evidence="1">
    <location>
        <begin position="31"/>
        <end position="56"/>
    </location>
</feature>
<dbReference type="Pfam" id="PF00188">
    <property type="entry name" value="CAP"/>
    <property type="match status" value="1"/>
</dbReference>
<dbReference type="HOGENOM" id="CLU_035730_6_1_1"/>
<dbReference type="InterPro" id="IPR035940">
    <property type="entry name" value="CAP_sf"/>
</dbReference>